<dbReference type="RefSeq" id="WP_167226600.1">
    <property type="nucleotide sequence ID" value="NZ_VUYU01000011.1"/>
</dbReference>
<evidence type="ECO:0000313" key="2">
    <source>
        <dbReference type="Proteomes" id="UP000785613"/>
    </source>
</evidence>
<dbReference type="SUPFAM" id="SSF48371">
    <property type="entry name" value="ARM repeat"/>
    <property type="match status" value="1"/>
</dbReference>
<comment type="caution">
    <text evidence="1">The sequence shown here is derived from an EMBL/GenBank/DDBJ whole genome shotgun (WGS) entry which is preliminary data.</text>
</comment>
<sequence>MTNFRMPPDPLPDLKERLDWHGGRIRETAVRECGTLSDPRVLALLAPRLNDWVPQVRDAAREAMMSLVERLPAAALLAILPRVQHLLNAGRTDHRAWVDAYEKALIQVTGVPALLKGVQDADCHVARASFHLLRRHGMCTPAELVGAIGRNWNDAMLAVQGVRLCMQLPPDQRNALCRKALGSPFSSVRALALQAMLETDDAESLAAAHAALLDVNGSVRAVAKPFMARHGVDLRDFYRNAARRPDQNALQVRTALAGLASLRDPADLAFMQSFITHTSKSVRAEALLTWLQQAPGDKDDIALAALMDASRTVRKLSLYLVCRQGAYMPMALVRARLAATGDAAMLAAFGERLGSS</sequence>
<proteinExistence type="predicted"/>
<name>A0ABX0LM28_9BURK</name>
<dbReference type="InterPro" id="IPR011989">
    <property type="entry name" value="ARM-like"/>
</dbReference>
<organism evidence="1 2">
    <name type="scientific">Massilia rubra</name>
    <dbReference type="NCBI Taxonomy" id="2607910"/>
    <lineage>
        <taxon>Bacteria</taxon>
        <taxon>Pseudomonadati</taxon>
        <taxon>Pseudomonadota</taxon>
        <taxon>Betaproteobacteria</taxon>
        <taxon>Burkholderiales</taxon>
        <taxon>Oxalobacteraceae</taxon>
        <taxon>Telluria group</taxon>
        <taxon>Massilia</taxon>
    </lineage>
</organism>
<dbReference type="InterPro" id="IPR016024">
    <property type="entry name" value="ARM-type_fold"/>
</dbReference>
<reference evidence="1 2" key="1">
    <citation type="submission" date="2019-09" db="EMBL/GenBank/DDBJ databases">
        <title>Taxonomy of Antarctic Massilia spp.: description of Massilia rubra sp. nov., Massilia aquatica sp. nov., Massilia mucilaginosa sp. nov., Massilia frigida sp. nov. isolated from streams, lakes and regoliths.</title>
        <authorList>
            <person name="Holochova P."/>
            <person name="Sedlacek I."/>
            <person name="Kralova S."/>
            <person name="Maslanova I."/>
            <person name="Busse H.-J."/>
            <person name="Stankova E."/>
            <person name="Vrbovska V."/>
            <person name="Kovarovic V."/>
            <person name="Bartak M."/>
            <person name="Svec P."/>
            <person name="Pantucek R."/>
        </authorList>
    </citation>
    <scope>NUCLEOTIDE SEQUENCE [LARGE SCALE GENOMIC DNA]</scope>
    <source>
        <strain evidence="1 2">CCM 8692</strain>
    </source>
</reference>
<evidence type="ECO:0008006" key="3">
    <source>
        <dbReference type="Google" id="ProtNLM"/>
    </source>
</evidence>
<dbReference type="Gene3D" id="1.25.10.10">
    <property type="entry name" value="Leucine-rich Repeat Variant"/>
    <property type="match status" value="1"/>
</dbReference>
<keyword evidence="2" id="KW-1185">Reference proteome</keyword>
<evidence type="ECO:0000313" key="1">
    <source>
        <dbReference type="EMBL" id="NHZ35382.1"/>
    </source>
</evidence>
<accession>A0ABX0LM28</accession>
<gene>
    <name evidence="1" type="ORF">F0185_17600</name>
</gene>
<protein>
    <recommendedName>
        <fullName evidence="3">HEAT repeat domain-containing protein</fullName>
    </recommendedName>
</protein>
<dbReference type="Proteomes" id="UP000785613">
    <property type="component" value="Unassembled WGS sequence"/>
</dbReference>
<dbReference type="EMBL" id="VUYU01000011">
    <property type="protein sequence ID" value="NHZ35382.1"/>
    <property type="molecule type" value="Genomic_DNA"/>
</dbReference>